<dbReference type="AlphaFoldDB" id="A0ABD5RHA8"/>
<dbReference type="InterPro" id="IPR047641">
    <property type="entry name" value="ABC_transpr_MalK/UgpC-like"/>
</dbReference>
<feature type="region of interest" description="Disordered" evidence="11">
    <location>
        <begin position="1"/>
        <end position="33"/>
    </location>
</feature>
<dbReference type="PROSITE" id="PS00211">
    <property type="entry name" value="ABC_TRANSPORTER_1"/>
    <property type="match status" value="1"/>
</dbReference>
<evidence type="ECO:0000256" key="5">
    <source>
        <dbReference type="ARBA" id="ARBA00050355"/>
    </source>
</evidence>
<dbReference type="InterPro" id="IPR008995">
    <property type="entry name" value="Mo/tungstate-bd_C_term_dom"/>
</dbReference>
<sequence length="360" mass="38566">MSPNDGQNGGAAGSRATDAPPYTEADSLTEPDVDSGAVELSRLTKQFGEALAVDAVDLSVAPGELLVLLGPSGCGKTTTLRMVAGLEALTSGSVSIDGRDVSETTPQERDVAMVFQNYALYPHKTVRGNIRFPLRKMDLDEATMRDRVESTASLLDIQDLLDKQPAALSGGQRQRVAVGRALARRPSVLLMDEPLSNLDAKLKLRTRSELRDLQRRLGITTIYVTHDQEEAMSIADRIAVMNHGTVEQVGTPREIYREPRSEFIASFVGDPAMNLYSTATADPLVDALTETAPERAARVGIRPEDGYVVGEDGPVGTAPASLTATVDSTVTVVEPLGRAYEVGLETATAECLIRTRDCPS</sequence>
<evidence type="ECO:0000256" key="9">
    <source>
        <dbReference type="ARBA" id="ARBA00065962"/>
    </source>
</evidence>
<evidence type="ECO:0000313" key="14">
    <source>
        <dbReference type="Proteomes" id="UP001596201"/>
    </source>
</evidence>
<dbReference type="Pfam" id="PF00005">
    <property type="entry name" value="ABC_tran"/>
    <property type="match status" value="1"/>
</dbReference>
<dbReference type="GO" id="GO:1902495">
    <property type="term" value="C:transmembrane transporter complex"/>
    <property type="evidence" value="ECO:0007669"/>
    <property type="project" value="UniProtKB-ARBA"/>
</dbReference>
<comment type="caution">
    <text evidence="13">The sequence shown here is derived from an EMBL/GenBank/DDBJ whole genome shotgun (WGS) entry which is preliminary data.</text>
</comment>
<evidence type="ECO:0000256" key="1">
    <source>
        <dbReference type="ARBA" id="ARBA00004202"/>
    </source>
</evidence>
<evidence type="ECO:0000259" key="12">
    <source>
        <dbReference type="PROSITE" id="PS50893"/>
    </source>
</evidence>
<dbReference type="GO" id="GO:0005524">
    <property type="term" value="F:ATP binding"/>
    <property type="evidence" value="ECO:0007669"/>
    <property type="project" value="UniProtKB-KW"/>
</dbReference>
<dbReference type="Proteomes" id="UP001596201">
    <property type="component" value="Unassembled WGS sequence"/>
</dbReference>
<keyword evidence="2" id="KW-0813">Transport</keyword>
<comment type="subunit">
    <text evidence="9">The complex is composed of two ATP-binding proteins (XacJ and XacK), two transmembrane proteins (XacH and XacI) and a solute-binding protein (XacG).</text>
</comment>
<evidence type="ECO:0000256" key="6">
    <source>
        <dbReference type="ARBA" id="ARBA00051890"/>
    </source>
</evidence>
<evidence type="ECO:0000256" key="8">
    <source>
        <dbReference type="ARBA" id="ARBA00061029"/>
    </source>
</evidence>
<dbReference type="SUPFAM" id="SSF52540">
    <property type="entry name" value="P-loop containing nucleoside triphosphate hydrolases"/>
    <property type="match status" value="1"/>
</dbReference>
<name>A0ABD5RHA8_9EURY</name>
<dbReference type="SMART" id="SM00382">
    <property type="entry name" value="AAA"/>
    <property type="match status" value="1"/>
</dbReference>
<dbReference type="EMBL" id="JBHSKX010000004">
    <property type="protein sequence ID" value="MFC5369132.1"/>
    <property type="molecule type" value="Genomic_DNA"/>
</dbReference>
<dbReference type="InterPro" id="IPR017871">
    <property type="entry name" value="ABC_transporter-like_CS"/>
</dbReference>
<evidence type="ECO:0000256" key="11">
    <source>
        <dbReference type="SAM" id="MobiDB-lite"/>
    </source>
</evidence>
<evidence type="ECO:0000256" key="4">
    <source>
        <dbReference type="ARBA" id="ARBA00022840"/>
    </source>
</evidence>
<dbReference type="Gene3D" id="2.40.50.100">
    <property type="match status" value="1"/>
</dbReference>
<dbReference type="InterPro" id="IPR015855">
    <property type="entry name" value="ABC_transpr_MalK-like"/>
</dbReference>
<dbReference type="InterPro" id="IPR003593">
    <property type="entry name" value="AAA+_ATPase"/>
</dbReference>
<dbReference type="InterPro" id="IPR027417">
    <property type="entry name" value="P-loop_NTPase"/>
</dbReference>
<accession>A0ABD5RHA8</accession>
<feature type="domain" description="ABC transporter" evidence="12">
    <location>
        <begin position="38"/>
        <end position="268"/>
    </location>
</feature>
<keyword evidence="3" id="KW-0547">Nucleotide-binding</keyword>
<keyword evidence="4 13" id="KW-0067">ATP-binding</keyword>
<dbReference type="PROSITE" id="PS50893">
    <property type="entry name" value="ABC_TRANSPORTER_2"/>
    <property type="match status" value="1"/>
</dbReference>
<evidence type="ECO:0000256" key="10">
    <source>
        <dbReference type="ARBA" id="ARBA00066315"/>
    </source>
</evidence>
<dbReference type="GO" id="GO:0022857">
    <property type="term" value="F:transmembrane transporter activity"/>
    <property type="evidence" value="ECO:0007669"/>
    <property type="project" value="UniProtKB-ARBA"/>
</dbReference>
<reference evidence="13 14" key="1">
    <citation type="journal article" date="2019" name="Int. J. Syst. Evol. Microbiol.">
        <title>The Global Catalogue of Microorganisms (GCM) 10K type strain sequencing project: providing services to taxonomists for standard genome sequencing and annotation.</title>
        <authorList>
            <consortium name="The Broad Institute Genomics Platform"/>
            <consortium name="The Broad Institute Genome Sequencing Center for Infectious Disease"/>
            <person name="Wu L."/>
            <person name="Ma J."/>
        </authorList>
    </citation>
    <scope>NUCLEOTIDE SEQUENCE [LARGE SCALE GENOMIC DNA]</scope>
    <source>
        <strain evidence="13 14">CGMCC 1.12237</strain>
    </source>
</reference>
<evidence type="ECO:0000256" key="3">
    <source>
        <dbReference type="ARBA" id="ARBA00022741"/>
    </source>
</evidence>
<comment type="catalytic activity">
    <reaction evidence="5">
        <text>D-xylose(out) + ATP + H2O = D-xylose(in) + ADP + phosphate + H(+)</text>
        <dbReference type="Rhea" id="RHEA:29899"/>
        <dbReference type="ChEBI" id="CHEBI:15377"/>
        <dbReference type="ChEBI" id="CHEBI:15378"/>
        <dbReference type="ChEBI" id="CHEBI:30616"/>
        <dbReference type="ChEBI" id="CHEBI:43474"/>
        <dbReference type="ChEBI" id="CHEBI:53455"/>
        <dbReference type="ChEBI" id="CHEBI:456216"/>
        <dbReference type="EC" id="7.5.2.13"/>
    </reaction>
    <physiologicalReaction direction="left-to-right" evidence="5">
        <dbReference type="Rhea" id="RHEA:29900"/>
    </physiologicalReaction>
</comment>
<dbReference type="SUPFAM" id="SSF50331">
    <property type="entry name" value="MOP-like"/>
    <property type="match status" value="1"/>
</dbReference>
<protein>
    <recommendedName>
        <fullName evidence="10">ABC-type D-xylose/L-arabinose transporter</fullName>
        <ecNumber evidence="10">7.5.2.13</ecNumber>
    </recommendedName>
</protein>
<dbReference type="CDD" id="cd03301">
    <property type="entry name" value="ABC_MalK_N"/>
    <property type="match status" value="1"/>
</dbReference>
<comment type="function">
    <text evidence="7">Part of the ABC transporter complex XacGHIJK involved in the uptake of xylose and arabinose. Responsible for energy coupling to the transport system.</text>
</comment>
<dbReference type="PANTHER" id="PTHR43875:SF1">
    <property type="entry name" value="OSMOPROTECTIVE COMPOUNDS UPTAKE ATP-BINDING PROTEIN GGTA"/>
    <property type="match status" value="1"/>
</dbReference>
<dbReference type="FunFam" id="3.40.50.300:FF:000042">
    <property type="entry name" value="Maltose/maltodextrin ABC transporter, ATP-binding protein"/>
    <property type="match status" value="1"/>
</dbReference>
<dbReference type="InterPro" id="IPR003439">
    <property type="entry name" value="ABC_transporter-like_ATP-bd"/>
</dbReference>
<evidence type="ECO:0000313" key="13">
    <source>
        <dbReference type="EMBL" id="MFC5369132.1"/>
    </source>
</evidence>
<dbReference type="Gene3D" id="3.40.50.300">
    <property type="entry name" value="P-loop containing nucleotide triphosphate hydrolases"/>
    <property type="match status" value="1"/>
</dbReference>
<dbReference type="EC" id="7.5.2.13" evidence="10"/>
<dbReference type="RefSeq" id="WP_227231187.1">
    <property type="nucleotide sequence ID" value="NZ_JAJCVJ010000003.1"/>
</dbReference>
<dbReference type="GO" id="GO:0005886">
    <property type="term" value="C:plasma membrane"/>
    <property type="evidence" value="ECO:0007669"/>
    <property type="project" value="UniProtKB-SubCell"/>
</dbReference>
<proteinExistence type="inferred from homology"/>
<evidence type="ECO:0000256" key="2">
    <source>
        <dbReference type="ARBA" id="ARBA00022448"/>
    </source>
</evidence>
<organism evidence="13 14">
    <name type="scientific">Salinirubrum litoreum</name>
    <dbReference type="NCBI Taxonomy" id="1126234"/>
    <lineage>
        <taxon>Archaea</taxon>
        <taxon>Methanobacteriati</taxon>
        <taxon>Methanobacteriota</taxon>
        <taxon>Stenosarchaea group</taxon>
        <taxon>Halobacteria</taxon>
        <taxon>Halobacteriales</taxon>
        <taxon>Haloferacaceae</taxon>
        <taxon>Salinirubrum</taxon>
    </lineage>
</organism>
<dbReference type="PANTHER" id="PTHR43875">
    <property type="entry name" value="MALTODEXTRIN IMPORT ATP-BINDING PROTEIN MSMX"/>
    <property type="match status" value="1"/>
</dbReference>
<keyword evidence="14" id="KW-1185">Reference proteome</keyword>
<evidence type="ECO:0000256" key="7">
    <source>
        <dbReference type="ARBA" id="ARBA00053454"/>
    </source>
</evidence>
<gene>
    <name evidence="13" type="ORF">ACFPJ5_19560</name>
</gene>
<comment type="subcellular location">
    <subcellularLocation>
        <location evidence="1">Cell membrane</location>
        <topology evidence="1">Peripheral membrane protein</topology>
    </subcellularLocation>
</comment>
<comment type="catalytic activity">
    <reaction evidence="6">
        <text>L-arabinose(out) + ATP + H2O = L-arabinose(in) + ADP + phosphate + H(+)</text>
        <dbReference type="Rhea" id="RHEA:30007"/>
        <dbReference type="ChEBI" id="CHEBI:15377"/>
        <dbReference type="ChEBI" id="CHEBI:15378"/>
        <dbReference type="ChEBI" id="CHEBI:17535"/>
        <dbReference type="ChEBI" id="CHEBI:30616"/>
        <dbReference type="ChEBI" id="CHEBI:43474"/>
        <dbReference type="ChEBI" id="CHEBI:456216"/>
        <dbReference type="EC" id="7.5.2.13"/>
    </reaction>
    <physiologicalReaction direction="left-to-right" evidence="6">
        <dbReference type="Rhea" id="RHEA:30008"/>
    </physiologicalReaction>
</comment>
<comment type="similarity">
    <text evidence="8">Belongs to the ABC transporter superfamily. Carbohydrate uptake transporter-1 (CUT1) (TC 3.A.1.1) family.</text>
</comment>